<dbReference type="Proteomes" id="UP000075360">
    <property type="component" value="Unassembled WGS sequence"/>
</dbReference>
<feature type="non-terminal residue" evidence="2">
    <location>
        <position position="107"/>
    </location>
</feature>
<reference evidence="2 3" key="1">
    <citation type="submission" date="2015-06" db="EMBL/GenBank/DDBJ databases">
        <title>Improved classification and identification of acetic acid bacteria using matrix-assisted laser desorption/ionization time-of-flight mass spectrometry; Gluconobacter nephelii and Gluconobacter uchimurae are later heterotypic synonyms of Gluconobacter japonicus and Gluconobacter oxydans, respectively.</title>
        <authorList>
            <person name="Li L."/>
            <person name="Cleenwerck I."/>
            <person name="De Vuyst L."/>
            <person name="Vandamme P."/>
        </authorList>
    </citation>
    <scope>NUCLEOTIDE SEQUENCE [LARGE SCALE GENOMIC DNA]</scope>
    <source>
        <strain evidence="2 3">LMG 23690</strain>
    </source>
</reference>
<organism evidence="2 3">
    <name type="scientific">Acetobacter senegalensis</name>
    <dbReference type="NCBI Taxonomy" id="446692"/>
    <lineage>
        <taxon>Bacteria</taxon>
        <taxon>Pseudomonadati</taxon>
        <taxon>Pseudomonadota</taxon>
        <taxon>Alphaproteobacteria</taxon>
        <taxon>Acetobacterales</taxon>
        <taxon>Acetobacteraceae</taxon>
        <taxon>Acetobacter</taxon>
    </lineage>
</organism>
<comment type="caution">
    <text evidence="2">The sequence shown here is derived from an EMBL/GenBank/DDBJ whole genome shotgun (WGS) entry which is preliminary data.</text>
</comment>
<dbReference type="AlphaFoldDB" id="A0A149TY67"/>
<evidence type="ECO:0000313" key="3">
    <source>
        <dbReference type="Proteomes" id="UP000075360"/>
    </source>
</evidence>
<evidence type="ECO:0000313" key="2">
    <source>
        <dbReference type="EMBL" id="KXV58037.1"/>
    </source>
</evidence>
<accession>A0A149TY67</accession>
<keyword evidence="1" id="KW-0812">Transmembrane</keyword>
<name>A0A149TY67_9PROT</name>
<dbReference type="EMBL" id="LHZU01000140">
    <property type="protein sequence ID" value="KXV58037.1"/>
    <property type="molecule type" value="Genomic_DNA"/>
</dbReference>
<sequence>MVWRFAFLWQPDWLLWRRLWRVRAVVVGREAAVFMVAAPVGEDSVAVAAWGPVAVLEAAVWAAVFAPVVLALVVRGVAAFAVARALAGQEDFTAAAWAGAAVGAVAP</sequence>
<evidence type="ECO:0000256" key="1">
    <source>
        <dbReference type="SAM" id="Phobius"/>
    </source>
</evidence>
<proteinExistence type="predicted"/>
<keyword evidence="1" id="KW-0472">Membrane</keyword>
<keyword evidence="1" id="KW-1133">Transmembrane helix</keyword>
<gene>
    <name evidence="2" type="ORF">AD948_12425</name>
</gene>
<protein>
    <submittedName>
        <fullName evidence="2">Uncharacterized protein</fullName>
    </submittedName>
</protein>
<dbReference type="PATRIC" id="fig|446692.4.peg.183"/>
<feature type="transmembrane region" description="Helical" evidence="1">
    <location>
        <begin position="58"/>
        <end position="83"/>
    </location>
</feature>